<dbReference type="GO" id="GO:0003677">
    <property type="term" value="F:DNA binding"/>
    <property type="evidence" value="ECO:0007669"/>
    <property type="project" value="InterPro"/>
</dbReference>
<keyword evidence="4 5" id="KW-0067">ATP-binding</keyword>
<dbReference type="SUPFAM" id="SSF52540">
    <property type="entry name" value="P-loop containing nucleoside triphosphate hydrolases"/>
    <property type="match status" value="1"/>
</dbReference>
<gene>
    <name evidence="7" type="ORF">CKO25_17825</name>
</gene>
<dbReference type="AlphaFoldDB" id="A0A9X0WL96"/>
<dbReference type="GO" id="GO:0000725">
    <property type="term" value="P:recombinational repair"/>
    <property type="evidence" value="ECO:0007669"/>
    <property type="project" value="TreeGrafter"/>
</dbReference>
<dbReference type="CDD" id="cd18809">
    <property type="entry name" value="SF1_C_RecD"/>
    <property type="match status" value="1"/>
</dbReference>
<dbReference type="PANTHER" id="PTHR11070:SF45">
    <property type="entry name" value="DNA 3'-5' HELICASE"/>
    <property type="match status" value="1"/>
</dbReference>
<evidence type="ECO:0000256" key="4">
    <source>
        <dbReference type="ARBA" id="ARBA00022840"/>
    </source>
</evidence>
<evidence type="ECO:0000256" key="1">
    <source>
        <dbReference type="ARBA" id="ARBA00022741"/>
    </source>
</evidence>
<dbReference type="RefSeq" id="WP_200389287.1">
    <property type="nucleotide sequence ID" value="NZ_NRSD01000026.1"/>
</dbReference>
<dbReference type="SUPFAM" id="SSF143011">
    <property type="entry name" value="RelE-like"/>
    <property type="match status" value="1"/>
</dbReference>
<evidence type="ECO:0000256" key="5">
    <source>
        <dbReference type="PROSITE-ProRule" id="PRU00560"/>
    </source>
</evidence>
<evidence type="ECO:0000256" key="2">
    <source>
        <dbReference type="ARBA" id="ARBA00022801"/>
    </source>
</evidence>
<dbReference type="GO" id="GO:0016787">
    <property type="term" value="F:hydrolase activity"/>
    <property type="evidence" value="ECO:0007669"/>
    <property type="project" value="UniProtKB-UniRule"/>
</dbReference>
<evidence type="ECO:0000313" key="8">
    <source>
        <dbReference type="Proteomes" id="UP001138802"/>
    </source>
</evidence>
<feature type="binding site" evidence="5">
    <location>
        <begin position="266"/>
        <end position="273"/>
    </location>
    <ligand>
        <name>ATP</name>
        <dbReference type="ChEBI" id="CHEBI:30616"/>
    </ligand>
</feature>
<dbReference type="GO" id="GO:0005829">
    <property type="term" value="C:cytosol"/>
    <property type="evidence" value="ECO:0007669"/>
    <property type="project" value="TreeGrafter"/>
</dbReference>
<organism evidence="7 8">
    <name type="scientific">Thiocapsa imhoffii</name>
    <dbReference type="NCBI Taxonomy" id="382777"/>
    <lineage>
        <taxon>Bacteria</taxon>
        <taxon>Pseudomonadati</taxon>
        <taxon>Pseudomonadota</taxon>
        <taxon>Gammaproteobacteria</taxon>
        <taxon>Chromatiales</taxon>
        <taxon>Chromatiaceae</taxon>
        <taxon>Thiocapsa</taxon>
    </lineage>
</organism>
<comment type="caution">
    <text evidence="7">The sequence shown here is derived from an EMBL/GenBank/DDBJ whole genome shotgun (WGS) entry which is preliminary data.</text>
</comment>
<dbReference type="EMBL" id="NRSD01000026">
    <property type="protein sequence ID" value="MBK1646470.1"/>
    <property type="molecule type" value="Genomic_DNA"/>
</dbReference>
<accession>A0A9X0WL96</accession>
<dbReference type="GO" id="GO:0005524">
    <property type="term" value="F:ATP binding"/>
    <property type="evidence" value="ECO:0007669"/>
    <property type="project" value="UniProtKB-UniRule"/>
</dbReference>
<dbReference type="Pfam" id="PF00580">
    <property type="entry name" value="UvrD-helicase"/>
    <property type="match status" value="1"/>
</dbReference>
<name>A0A9X0WL96_9GAMM</name>
<dbReference type="PROSITE" id="PS51198">
    <property type="entry name" value="UVRD_HELICASE_ATP_BIND"/>
    <property type="match status" value="1"/>
</dbReference>
<dbReference type="InterPro" id="IPR035093">
    <property type="entry name" value="RelE/ParE_toxin_dom_sf"/>
</dbReference>
<keyword evidence="3 5" id="KW-0347">Helicase</keyword>
<evidence type="ECO:0000259" key="6">
    <source>
        <dbReference type="PROSITE" id="PS51198"/>
    </source>
</evidence>
<sequence>MIEDVKIIVSNEVIKRMTALPAAVQTKALEFMLKFQTDPRSPGINYETIQGAKDKHFRSVRVDQNYRGIIFRAPRDNVFIWLHIDQHDDAYAWATRRTMSVNPVNGALTLTNVSFVENTLQRTAAPRASEPEPCYRAYSDRDLMALGVPEAMLPAVRTIRSEGDLDAMQGELPVEAYEGLFLLLAGDALSGILASRETRVDRPIDTEDFATAAERDESRSRFYVVEGENDLQEILSAPLEQWRVFLHPTQRRLATRSLNGPSRILGGAGTGKTVLAMHRAKHLASGMVQTERKLLFTTFTTNLALDIEDGLRSICTPEQLKRIEVINLDALVFRLLKAQRYEHEIAFDYEAKCAPIWDAVMVDFDSALGVSREFVRDEFEQVVLAQGLETRDAYREAPRRGRGVILSRKKRDALWELFETYRLQLSAKGLKEPDDAYRDACAILAKESAPRYAHAVVDETQDFGPQALRLIRALVAPGPNDLMFVGDGHQRIYAKNKASMSRCGIDIRGRARKLYLNYRTTEEIRREAVSLLEDIEIDDLDGGSDEIARYKSLMHGPAPERIQGASMEAIRDGIRAFIEDCLHENADNRIGIMAPTIKLRDQLAKQIRESGLKVATVNHRERLSRKDARIFAMTLHRAKGLEFDAVAILVNRELDENLRKLVYVGMTRAKRMARLYTALMSNDSAPLYARKTHRCD</sequence>
<reference evidence="7 8" key="1">
    <citation type="journal article" date="2020" name="Microorganisms">
        <title>Osmotic Adaptation and Compatible Solute Biosynthesis of Phototrophic Bacteria as Revealed from Genome Analyses.</title>
        <authorList>
            <person name="Imhoff J.F."/>
            <person name="Rahn T."/>
            <person name="Kunzel S."/>
            <person name="Keller A."/>
            <person name="Neulinger S.C."/>
        </authorList>
    </citation>
    <scope>NUCLEOTIDE SEQUENCE [LARGE SCALE GENOMIC DNA]</scope>
    <source>
        <strain evidence="7 8">DSM 21303</strain>
    </source>
</reference>
<dbReference type="GO" id="GO:0043138">
    <property type="term" value="F:3'-5' DNA helicase activity"/>
    <property type="evidence" value="ECO:0007669"/>
    <property type="project" value="TreeGrafter"/>
</dbReference>
<dbReference type="PANTHER" id="PTHR11070">
    <property type="entry name" value="UVRD / RECB / PCRA DNA HELICASE FAMILY MEMBER"/>
    <property type="match status" value="1"/>
</dbReference>
<feature type="domain" description="UvrD-like helicase ATP-binding" evidence="6">
    <location>
        <begin position="245"/>
        <end position="528"/>
    </location>
</feature>
<keyword evidence="8" id="KW-1185">Reference proteome</keyword>
<evidence type="ECO:0000256" key="3">
    <source>
        <dbReference type="ARBA" id="ARBA00022806"/>
    </source>
</evidence>
<dbReference type="InterPro" id="IPR000212">
    <property type="entry name" value="DNA_helicase_UvrD/REP"/>
</dbReference>
<keyword evidence="1 5" id="KW-0547">Nucleotide-binding</keyword>
<dbReference type="InterPro" id="IPR027785">
    <property type="entry name" value="UvrD-like_helicase_C"/>
</dbReference>
<dbReference type="InterPro" id="IPR027417">
    <property type="entry name" value="P-loop_NTPase"/>
</dbReference>
<keyword evidence="2 5" id="KW-0378">Hydrolase</keyword>
<dbReference type="Gene3D" id="3.40.50.300">
    <property type="entry name" value="P-loop containing nucleotide triphosphate hydrolases"/>
    <property type="match status" value="2"/>
</dbReference>
<dbReference type="Gene3D" id="3.30.2310.20">
    <property type="entry name" value="RelE-like"/>
    <property type="match status" value="1"/>
</dbReference>
<dbReference type="InterPro" id="IPR014016">
    <property type="entry name" value="UvrD-like_ATP-bd"/>
</dbReference>
<dbReference type="Pfam" id="PF13538">
    <property type="entry name" value="UvrD_C_2"/>
    <property type="match status" value="1"/>
</dbReference>
<protein>
    <recommendedName>
        <fullName evidence="6">UvrD-like helicase ATP-binding domain-containing protein</fullName>
    </recommendedName>
</protein>
<dbReference type="Proteomes" id="UP001138802">
    <property type="component" value="Unassembled WGS sequence"/>
</dbReference>
<evidence type="ECO:0000313" key="7">
    <source>
        <dbReference type="EMBL" id="MBK1646470.1"/>
    </source>
</evidence>
<proteinExistence type="predicted"/>